<feature type="binding site" evidence="3">
    <location>
        <position position="164"/>
    </location>
    <ligand>
        <name>a divalent metal cation</name>
        <dbReference type="ChEBI" id="CHEBI:60240"/>
        <label>1</label>
    </ligand>
</feature>
<reference evidence="5 6" key="1">
    <citation type="journal article" date="2013" name="Nature">
        <title>Insights into bilaterian evolution from three spiralian genomes.</title>
        <authorList>
            <person name="Simakov O."/>
            <person name="Marletaz F."/>
            <person name="Cho S.J."/>
            <person name="Edsinger-Gonzales E."/>
            <person name="Havlak P."/>
            <person name="Hellsten U."/>
            <person name="Kuo D.H."/>
            <person name="Larsson T."/>
            <person name="Lv J."/>
            <person name="Arendt D."/>
            <person name="Savage R."/>
            <person name="Osoegawa K."/>
            <person name="de Jong P."/>
            <person name="Grimwood J."/>
            <person name="Chapman J.A."/>
            <person name="Shapiro H."/>
            <person name="Aerts A."/>
            <person name="Otillar R.P."/>
            <person name="Terry A.Y."/>
            <person name="Boore J.L."/>
            <person name="Grigoriev I.V."/>
            <person name="Lindberg D.R."/>
            <person name="Seaver E.C."/>
            <person name="Weisblat D.A."/>
            <person name="Putnam N.H."/>
            <person name="Rokhsar D.S."/>
        </authorList>
    </citation>
    <scope>NUCLEOTIDE SEQUENCE [LARGE SCALE GENOMIC DNA]</scope>
</reference>
<feature type="binding site" evidence="3">
    <location>
        <position position="19"/>
    </location>
    <ligand>
        <name>a divalent metal cation</name>
        <dbReference type="ChEBI" id="CHEBI:60240"/>
        <label>1</label>
    </ligand>
</feature>
<dbReference type="CTD" id="20229691"/>
<feature type="binding site" evidence="3">
    <location>
        <position position="293"/>
    </location>
    <ligand>
        <name>a divalent metal cation</name>
        <dbReference type="ChEBI" id="CHEBI:60240"/>
        <label>1</label>
    </ligand>
</feature>
<evidence type="ECO:0000256" key="1">
    <source>
        <dbReference type="ARBA" id="ARBA00022723"/>
    </source>
</evidence>
<dbReference type="KEGG" id="lgi:LOTGIDRAFT_103064"/>
<dbReference type="GO" id="GO:0016788">
    <property type="term" value="F:hydrolase activity, acting on ester bonds"/>
    <property type="evidence" value="ECO:0007669"/>
    <property type="project" value="InterPro"/>
</dbReference>
<dbReference type="PROSITE" id="PS01322">
    <property type="entry name" value="PHOSPHOTRIESTERASE_1"/>
    <property type="match status" value="1"/>
</dbReference>
<dbReference type="Gene3D" id="3.20.20.140">
    <property type="entry name" value="Metal-dependent hydrolases"/>
    <property type="match status" value="1"/>
</dbReference>
<feature type="binding site" evidence="3">
    <location>
        <position position="164"/>
    </location>
    <ligand>
        <name>a divalent metal cation</name>
        <dbReference type="ChEBI" id="CHEBI:60240"/>
        <label>2</label>
    </ligand>
</feature>
<evidence type="ECO:0000256" key="3">
    <source>
        <dbReference type="PIRSR" id="PIRSR601559-52"/>
    </source>
</evidence>
<keyword evidence="1 3" id="KW-0479">Metal-binding</keyword>
<feature type="non-terminal residue" evidence="5">
    <location>
        <position position="1"/>
    </location>
</feature>
<dbReference type="Proteomes" id="UP000030746">
    <property type="component" value="Unassembled WGS sequence"/>
</dbReference>
<evidence type="ECO:0000256" key="2">
    <source>
        <dbReference type="ARBA" id="ARBA00022801"/>
    </source>
</evidence>
<dbReference type="PANTHER" id="PTHR10819:SF3">
    <property type="entry name" value="PHOSPHOTRIESTERASE-RELATED PROTEIN"/>
    <property type="match status" value="1"/>
</dbReference>
<protein>
    <submittedName>
        <fullName evidence="5">Uncharacterized protein</fullName>
    </submittedName>
</protein>
<dbReference type="HOGENOM" id="CLU_054760_0_0_1"/>
<keyword evidence="6" id="KW-1185">Reference proteome</keyword>
<evidence type="ECO:0000313" key="5">
    <source>
        <dbReference type="EMBL" id="ESP05143.1"/>
    </source>
</evidence>
<dbReference type="OrthoDB" id="9998343at2759"/>
<dbReference type="OMA" id="MVKCGFI"/>
<gene>
    <name evidence="5" type="ORF">LOTGIDRAFT_103064</name>
</gene>
<dbReference type="Pfam" id="PF02126">
    <property type="entry name" value="PTE"/>
    <property type="match status" value="1"/>
</dbReference>
<evidence type="ECO:0000256" key="4">
    <source>
        <dbReference type="PROSITE-ProRule" id="PRU00679"/>
    </source>
</evidence>
<proteinExistence type="inferred from homology"/>
<organism evidence="5 6">
    <name type="scientific">Lottia gigantea</name>
    <name type="common">Giant owl limpet</name>
    <dbReference type="NCBI Taxonomy" id="225164"/>
    <lineage>
        <taxon>Eukaryota</taxon>
        <taxon>Metazoa</taxon>
        <taxon>Spiralia</taxon>
        <taxon>Lophotrochozoa</taxon>
        <taxon>Mollusca</taxon>
        <taxon>Gastropoda</taxon>
        <taxon>Patellogastropoda</taxon>
        <taxon>Lottioidea</taxon>
        <taxon>Lottiidae</taxon>
        <taxon>Lottia</taxon>
    </lineage>
</organism>
<dbReference type="PROSITE" id="PS51347">
    <property type="entry name" value="PHOSPHOTRIESTERASE_2"/>
    <property type="match status" value="1"/>
</dbReference>
<comment type="caution">
    <text evidence="4">Lacks conserved residue(s) required for the propagation of feature annotation.</text>
</comment>
<feature type="binding site" evidence="3">
    <location>
        <position position="21"/>
    </location>
    <ligand>
        <name>a divalent metal cation</name>
        <dbReference type="ChEBI" id="CHEBI:60240"/>
        <label>1</label>
    </ligand>
</feature>
<dbReference type="InterPro" id="IPR017947">
    <property type="entry name" value="AryldialkylPase_Zn-BS"/>
</dbReference>
<dbReference type="SUPFAM" id="SSF51556">
    <property type="entry name" value="Metallo-dependent hydrolases"/>
    <property type="match status" value="1"/>
</dbReference>
<dbReference type="GeneID" id="20229691"/>
<dbReference type="InterPro" id="IPR001559">
    <property type="entry name" value="Phosphotriesterase"/>
</dbReference>
<feature type="binding site" evidence="3">
    <location>
        <position position="196"/>
    </location>
    <ligand>
        <name>a divalent metal cation</name>
        <dbReference type="ChEBI" id="CHEBI:60240"/>
        <label>2</label>
    </ligand>
</feature>
<dbReference type="STRING" id="225164.V4B3Y5"/>
<dbReference type="AlphaFoldDB" id="V4B3Y5"/>
<dbReference type="InterPro" id="IPR032466">
    <property type="entry name" value="Metal_Hydrolase"/>
</dbReference>
<feature type="binding site" evidence="3">
    <location>
        <position position="225"/>
    </location>
    <ligand>
        <name>a divalent metal cation</name>
        <dbReference type="ChEBI" id="CHEBI:60240"/>
        <label>2</label>
    </ligand>
</feature>
<name>V4B3Y5_LOTGI</name>
<accession>V4B3Y5</accession>
<keyword evidence="2" id="KW-0378">Hydrolase</keyword>
<dbReference type="RefSeq" id="XP_009043688.1">
    <property type="nucleotide sequence ID" value="XM_009045440.1"/>
</dbReference>
<evidence type="ECO:0000313" key="6">
    <source>
        <dbReference type="Proteomes" id="UP000030746"/>
    </source>
</evidence>
<dbReference type="PANTHER" id="PTHR10819">
    <property type="entry name" value="PHOSPHOTRIESTERASE-RELATED"/>
    <property type="match status" value="1"/>
</dbReference>
<comment type="similarity">
    <text evidence="4">Belongs to the metallo-dependent hydrolases superfamily. Phosphotriesterase family.</text>
</comment>
<comment type="cofactor">
    <cofactor evidence="3">
        <name>a divalent metal cation</name>
        <dbReference type="ChEBI" id="CHEBI:60240"/>
    </cofactor>
    <text evidence="3">Binds 2 divalent metal cations per subunit.</text>
</comment>
<dbReference type="GO" id="GO:0008270">
    <property type="term" value="F:zinc ion binding"/>
    <property type="evidence" value="ECO:0007669"/>
    <property type="project" value="InterPro"/>
</dbReference>
<dbReference type="EMBL" id="KB199650">
    <property type="protein sequence ID" value="ESP05143.1"/>
    <property type="molecule type" value="Genomic_DNA"/>
</dbReference>
<sequence>VVVVTGLINPKELGRTLTHEHLSINSSAFFIEPSDSEFKPNAHKPIALDNFGWIQRHPYSHLSNLQIDSSDEETIIEELKYLKAHGGSGIVENSTVGLHPDINFIKRASVESGVKIVAATGFYVDGFQDETTRALSVEKLCERIRHDIIEGVRETGIKCGVIGEVGCTWPLSEFEKRSVQASAIMQQELGAPVIFHPGRNQEAPFETLQVFLEAGGKTDKAVMSHLDRTFLDESRLLEFANTGIYCEYDLFGIEMSDYQLCPSFDMPSDGQRIQWIKLLLDNGYDDKVLIAHDMHTKHRLMKYGGHGYSHILLNILPYMERRGITQQEIDKILIHNPRKWLTFLN</sequence>